<keyword evidence="6" id="KW-0812">Transmembrane</keyword>
<keyword evidence="6" id="KW-0472">Membrane</keyword>
<keyword evidence="2" id="KW-0285">Flavoprotein</keyword>
<dbReference type="InterPro" id="IPR020946">
    <property type="entry name" value="Flavin_mOase-like"/>
</dbReference>
<evidence type="ECO:0000256" key="4">
    <source>
        <dbReference type="ARBA" id="ARBA00022857"/>
    </source>
</evidence>
<evidence type="ECO:0008006" key="9">
    <source>
        <dbReference type="Google" id="ProtNLM"/>
    </source>
</evidence>
<dbReference type="InterPro" id="IPR036188">
    <property type="entry name" value="FAD/NAD-bd_sf"/>
</dbReference>
<comment type="similarity">
    <text evidence="1">Belongs to the FMO family.</text>
</comment>
<dbReference type="GO" id="GO:0004499">
    <property type="term" value="F:N,N-dimethylaniline monooxygenase activity"/>
    <property type="evidence" value="ECO:0007669"/>
    <property type="project" value="InterPro"/>
</dbReference>
<evidence type="ECO:0000256" key="5">
    <source>
        <dbReference type="ARBA" id="ARBA00023002"/>
    </source>
</evidence>
<evidence type="ECO:0000256" key="6">
    <source>
        <dbReference type="SAM" id="Phobius"/>
    </source>
</evidence>
<evidence type="ECO:0000313" key="7">
    <source>
        <dbReference type="EMBL" id="CAG9328978.1"/>
    </source>
</evidence>
<organism evidence="7 8">
    <name type="scientific">Blepharisma stoltei</name>
    <dbReference type="NCBI Taxonomy" id="1481888"/>
    <lineage>
        <taxon>Eukaryota</taxon>
        <taxon>Sar</taxon>
        <taxon>Alveolata</taxon>
        <taxon>Ciliophora</taxon>
        <taxon>Postciliodesmatophora</taxon>
        <taxon>Heterotrichea</taxon>
        <taxon>Heterotrichida</taxon>
        <taxon>Blepharismidae</taxon>
        <taxon>Blepharisma</taxon>
    </lineage>
</organism>
<dbReference type="PANTHER" id="PTHR23023">
    <property type="entry name" value="DIMETHYLANILINE MONOOXYGENASE"/>
    <property type="match status" value="1"/>
</dbReference>
<dbReference type="InterPro" id="IPR000960">
    <property type="entry name" value="Flavin_mOase"/>
</dbReference>
<reference evidence="7" key="1">
    <citation type="submission" date="2021-09" db="EMBL/GenBank/DDBJ databases">
        <authorList>
            <consortium name="AG Swart"/>
            <person name="Singh M."/>
            <person name="Singh A."/>
            <person name="Seah K."/>
            <person name="Emmerich C."/>
        </authorList>
    </citation>
    <scope>NUCLEOTIDE SEQUENCE</scope>
    <source>
        <strain evidence="7">ATCC30299</strain>
    </source>
</reference>
<dbReference type="InterPro" id="IPR050346">
    <property type="entry name" value="FMO-like"/>
</dbReference>
<dbReference type="Gene3D" id="3.50.50.60">
    <property type="entry name" value="FAD/NAD(P)-binding domain"/>
    <property type="match status" value="2"/>
</dbReference>
<dbReference type="SUPFAM" id="SSF51905">
    <property type="entry name" value="FAD/NAD(P)-binding domain"/>
    <property type="match status" value="2"/>
</dbReference>
<evidence type="ECO:0000313" key="8">
    <source>
        <dbReference type="Proteomes" id="UP001162131"/>
    </source>
</evidence>
<keyword evidence="4" id="KW-0521">NADP</keyword>
<dbReference type="GO" id="GO:0050661">
    <property type="term" value="F:NADP binding"/>
    <property type="evidence" value="ECO:0007669"/>
    <property type="project" value="InterPro"/>
</dbReference>
<dbReference type="AlphaFoldDB" id="A0AAU9JTB4"/>
<keyword evidence="8" id="KW-1185">Reference proteome</keyword>
<dbReference type="Proteomes" id="UP001162131">
    <property type="component" value="Unassembled WGS sequence"/>
</dbReference>
<dbReference type="EMBL" id="CAJZBQ010000047">
    <property type="protein sequence ID" value="CAG9328978.1"/>
    <property type="molecule type" value="Genomic_DNA"/>
</dbReference>
<accession>A0AAU9JTB4</accession>
<proteinExistence type="inferred from homology"/>
<evidence type="ECO:0000256" key="2">
    <source>
        <dbReference type="ARBA" id="ARBA00022630"/>
    </source>
</evidence>
<dbReference type="GO" id="GO:0050660">
    <property type="term" value="F:flavin adenine dinucleotide binding"/>
    <property type="evidence" value="ECO:0007669"/>
    <property type="project" value="InterPro"/>
</dbReference>
<evidence type="ECO:0000256" key="1">
    <source>
        <dbReference type="ARBA" id="ARBA00009183"/>
    </source>
</evidence>
<evidence type="ECO:0000256" key="3">
    <source>
        <dbReference type="ARBA" id="ARBA00022827"/>
    </source>
</evidence>
<keyword evidence="3" id="KW-0274">FAD</keyword>
<keyword evidence="6" id="KW-1133">Transmembrane helix</keyword>
<protein>
    <recommendedName>
        <fullName evidence="9">Flavin-containing monooxygenase</fullName>
    </recommendedName>
</protein>
<dbReference type="PIRSF" id="PIRSF000332">
    <property type="entry name" value="FMO"/>
    <property type="match status" value="1"/>
</dbReference>
<keyword evidence="5" id="KW-0560">Oxidoreductase</keyword>
<comment type="caution">
    <text evidence="7">The sequence shown here is derived from an EMBL/GenBank/DDBJ whole genome shotgun (WGS) entry which is preliminary data.</text>
</comment>
<gene>
    <name evidence="7" type="ORF">BSTOLATCC_MIC47814</name>
</gene>
<feature type="transmembrane region" description="Helical" evidence="6">
    <location>
        <begin position="410"/>
        <end position="427"/>
    </location>
</feature>
<sequence length="521" mass="59660">MAFLRRMIKKAPLIAPLGAGYYLFSTVSHPESTGPAYQILPKISYDQHPNKHIISKIPKTIGVLGGGVAGLVSAKTFKLQGYDVELIDKNPGVGGVWHKNYDNAGLQGPKETYHIPDFHMPESYPTFPKQGQVKAWLEAYAEKFGLNSVCSFNKEVKNITQNPDETWKLTFSDGTTKDYDFLIVAAGLHNNPNIPSFKGQEKFKGKILHSSQFINAKHLCENKKVIVVGSGKSAFDIMNTTLEYGGKPTGLIRTVGYSFPEEEKPYGIPLWVTLLSRFMYTFGIIFDTENSFIHKYLYPIEYLLLKFMDLQFRYKAIKEFQPDDQKFHFIETAGLRQEHTQENIRNGKIKIIKGTISEIQENGVIVNGNFIEADTIVYATGFNAQYFIEPLKEDGFWSYKHMLIPGKRNVAFVGAFITIYTSLWFNIQAMWINDMLRGHVKVPSIDDMKKDIEEKKKQGFAYYPAYKHKPIFISSQTYSPFYIDDLLKEMGINSVREKSMFRHWLYPFDTKKYEAVATHHI</sequence>
<name>A0AAU9JTB4_9CILI</name>
<dbReference type="Pfam" id="PF00743">
    <property type="entry name" value="FMO-like"/>
    <property type="match status" value="1"/>
</dbReference>